<dbReference type="EMBL" id="MW182749">
    <property type="protein sequence ID" value="QTE03356.1"/>
    <property type="molecule type" value="Genomic_DNA"/>
</dbReference>
<evidence type="ECO:0000313" key="1">
    <source>
        <dbReference type="EMBL" id="QTE03356.1"/>
    </source>
</evidence>
<sequence length="284" mass="33206">MPENSVAVWDFTINDVENWPVEQVKEKLQTYCKKWTFQLEKVSHQHFQGRMSLKVRKSSPALVAKTLEVTWHFSKTSTAAKDDDFYCVKDDSRVAGPWKDTDLVFYIPRQYRGLEDRLRPFQQHIYDSRAVFEPRRVNVVYDPRGCSGKSTLASWMECIGVAVDMPPCNDGEKLISALCDICLATNNRKPGVVFVDLPRSMEQKKLYGLYTAIEQIKKGKLYDFRYSYKTFWIDSPQVWVFCNTMPSLNYMSHDRWCVYGLNSEWDLEKLSIREIKEILLSEDS</sequence>
<name>A0A8A4XCB7_9VIRU</name>
<protein>
    <submittedName>
        <fullName evidence="1">Replication-associated protein</fullName>
    </submittedName>
</protein>
<reference evidence="1" key="1">
    <citation type="submission" date="2020-10" db="EMBL/GenBank/DDBJ databases">
        <title>CRESS DNA virus dark matter in the feces of wild birds.</title>
        <authorList>
            <person name="Yang S."/>
            <person name="Zhang W."/>
        </authorList>
    </citation>
    <scope>NUCLEOTIDE SEQUENCE</scope>
    <source>
        <strain evidence="1">Rbu21cir5</strain>
    </source>
</reference>
<organism evidence="1">
    <name type="scientific">Emberiza rustica CRESS-DNA-virus sp</name>
    <dbReference type="NCBI Taxonomy" id="2815032"/>
    <lineage>
        <taxon>Viruses</taxon>
        <taxon>Monodnaviria</taxon>
        <taxon>Shotokuvirae</taxon>
        <taxon>Cressdnaviricota</taxon>
    </lineage>
</organism>
<dbReference type="Gene3D" id="3.40.1310.20">
    <property type="match status" value="1"/>
</dbReference>
<accession>A0A8A4XCB7</accession>
<proteinExistence type="predicted"/>